<reference evidence="4 5" key="1">
    <citation type="submission" date="2015-01" db="EMBL/GenBank/DDBJ databases">
        <title>Draft genome sequence of Leucobacter komagatae strain VKM ST2845.</title>
        <authorList>
            <person name="Karlyshev A.V."/>
            <person name="Kudryashova E.B."/>
        </authorList>
    </citation>
    <scope>NUCLEOTIDE SEQUENCE [LARGE SCALE GENOMIC DNA]</scope>
    <source>
        <strain evidence="4 5">VKM ST2845</strain>
    </source>
</reference>
<evidence type="ECO:0000256" key="2">
    <source>
        <dbReference type="RuleBase" id="RU364000"/>
    </source>
</evidence>
<keyword evidence="2" id="KW-0862">Zinc</keyword>
<dbReference type="SUPFAM" id="SSF50129">
    <property type="entry name" value="GroES-like"/>
    <property type="match status" value="1"/>
</dbReference>
<dbReference type="NCBIfam" id="TIGR02817">
    <property type="entry name" value="adh_fam_1"/>
    <property type="match status" value="1"/>
</dbReference>
<dbReference type="InterPro" id="IPR036291">
    <property type="entry name" value="NAD(P)-bd_dom_sf"/>
</dbReference>
<dbReference type="GO" id="GO:0016491">
    <property type="term" value="F:oxidoreductase activity"/>
    <property type="evidence" value="ECO:0007669"/>
    <property type="project" value="UniProtKB-KW"/>
</dbReference>
<accession>A0A0D0IRG8</accession>
<feature type="domain" description="Enoyl reductase (ER)" evidence="3">
    <location>
        <begin position="16"/>
        <end position="331"/>
    </location>
</feature>
<evidence type="ECO:0000259" key="3">
    <source>
        <dbReference type="SMART" id="SM00829"/>
    </source>
</evidence>
<evidence type="ECO:0000256" key="1">
    <source>
        <dbReference type="ARBA" id="ARBA00022857"/>
    </source>
</evidence>
<dbReference type="Pfam" id="PF08240">
    <property type="entry name" value="ADH_N"/>
    <property type="match status" value="1"/>
</dbReference>
<dbReference type="AlphaFoldDB" id="A0A0D0IRG8"/>
<dbReference type="Pfam" id="PF13602">
    <property type="entry name" value="ADH_zinc_N_2"/>
    <property type="match status" value="1"/>
</dbReference>
<evidence type="ECO:0000313" key="5">
    <source>
        <dbReference type="Proteomes" id="UP000032120"/>
    </source>
</evidence>
<keyword evidence="2" id="KW-0560">Oxidoreductase</keyword>
<dbReference type="Gene3D" id="3.90.180.10">
    <property type="entry name" value="Medium-chain alcohol dehydrogenases, catalytic domain"/>
    <property type="match status" value="1"/>
</dbReference>
<dbReference type="InterPro" id="IPR013154">
    <property type="entry name" value="ADH-like_N"/>
</dbReference>
<comment type="similarity">
    <text evidence="2">Belongs to the zinc-containing alcohol dehydrogenase family. Quinone oxidoreductase subfamily.</text>
</comment>
<dbReference type="PANTHER" id="PTHR44154">
    <property type="entry name" value="QUINONE OXIDOREDUCTASE"/>
    <property type="match status" value="1"/>
</dbReference>
<dbReference type="CDD" id="cd08252">
    <property type="entry name" value="AL_MDR"/>
    <property type="match status" value="1"/>
</dbReference>
<dbReference type="Proteomes" id="UP000032120">
    <property type="component" value="Unassembled WGS sequence"/>
</dbReference>
<dbReference type="OrthoDB" id="3175656at2"/>
<gene>
    <name evidence="4" type="ORF">SD72_02485</name>
</gene>
<dbReference type="SMART" id="SM00829">
    <property type="entry name" value="PKS_ER"/>
    <property type="match status" value="1"/>
</dbReference>
<dbReference type="Gene3D" id="3.40.50.720">
    <property type="entry name" value="NAD(P)-binding Rossmann-like Domain"/>
    <property type="match status" value="1"/>
</dbReference>
<sequence>MTHTIAIGYEQNLPSADSDSLVEREVEVAPLGEHDLLVEVAAVSVNPVDVKVRTGAPSGGFRVLGFDAAGTVVAVGSAVTRFAEGDEVFYAGDIDRAGSNQRYQLVDERIVGPKPASLGFADAASLPLTAITAWESLFDRLRLDADSRGTLLVVGATGGVGSVLLQIAEALLPGVTVIATASDADRAEWVTGLGAEHVVNHRDELAAQVLAIAPGGVDWVFTAHSEGQVEVYAELLAPFGHVVAIDDGPRDITPLKLKSIAWHWERMFTRSMFQTADMGEQHALLGAVATLVDEGKLRATTTTVLSPISAATLRDAHARIEGGSTVGKIVIEGWA</sequence>
<name>A0A0D0IRG8_9MICO</name>
<organism evidence="4 5">
    <name type="scientific">Leucobacter komagatae</name>
    <dbReference type="NCBI Taxonomy" id="55969"/>
    <lineage>
        <taxon>Bacteria</taxon>
        <taxon>Bacillati</taxon>
        <taxon>Actinomycetota</taxon>
        <taxon>Actinomycetes</taxon>
        <taxon>Micrococcales</taxon>
        <taxon>Microbacteriaceae</taxon>
        <taxon>Leucobacter</taxon>
    </lineage>
</organism>
<dbReference type="GO" id="GO:0008270">
    <property type="term" value="F:zinc ion binding"/>
    <property type="evidence" value="ECO:0007669"/>
    <property type="project" value="InterPro"/>
</dbReference>
<dbReference type="InterPro" id="IPR051603">
    <property type="entry name" value="Zinc-ADH_QOR/CCCR"/>
</dbReference>
<keyword evidence="5" id="KW-1185">Reference proteome</keyword>
<dbReference type="RefSeq" id="WP_042542838.1">
    <property type="nucleotide sequence ID" value="NZ_JXSQ01000002.1"/>
</dbReference>
<dbReference type="SUPFAM" id="SSF51735">
    <property type="entry name" value="NAD(P)-binding Rossmann-fold domains"/>
    <property type="match status" value="1"/>
</dbReference>
<dbReference type="InterPro" id="IPR020843">
    <property type="entry name" value="ER"/>
</dbReference>
<evidence type="ECO:0000313" key="4">
    <source>
        <dbReference type="EMBL" id="KIP53557.1"/>
    </source>
</evidence>
<keyword evidence="1" id="KW-0521">NADP</keyword>
<comment type="caution">
    <text evidence="4">The sequence shown here is derived from an EMBL/GenBank/DDBJ whole genome shotgun (WGS) entry which is preliminary data.</text>
</comment>
<dbReference type="InterPro" id="IPR014182">
    <property type="entry name" value="ADH_Zn_typ-1"/>
</dbReference>
<proteinExistence type="inferred from homology"/>
<dbReference type="PANTHER" id="PTHR44154:SF1">
    <property type="entry name" value="QUINONE OXIDOREDUCTASE"/>
    <property type="match status" value="1"/>
</dbReference>
<keyword evidence="2" id="KW-0479">Metal-binding</keyword>
<protein>
    <recommendedName>
        <fullName evidence="2">Zinc-type alcohol dehydrogenase-like protein</fullName>
    </recommendedName>
</protein>
<dbReference type="EMBL" id="JXSQ01000002">
    <property type="protein sequence ID" value="KIP53557.1"/>
    <property type="molecule type" value="Genomic_DNA"/>
</dbReference>
<dbReference type="InterPro" id="IPR011032">
    <property type="entry name" value="GroES-like_sf"/>
</dbReference>